<sequence length="111" mass="12967">MEDVISLEEYTHLSNIYFLAVSVVCFVLYLFFEFLFGFYVPCKSILIIDVAHCAFSVKVLGFRRSYASFLSCLIWLLMFRGLQGLMPSIRLYRRNRDLLAEHKAQMGKKAH</sequence>
<evidence type="ECO:0000313" key="2">
    <source>
        <dbReference type="EMBL" id="KAK1444195.1"/>
    </source>
</evidence>
<protein>
    <submittedName>
        <fullName evidence="2">Uncharacterized protein</fullName>
    </submittedName>
</protein>
<reference evidence="2" key="1">
    <citation type="submission" date="2023-08" db="EMBL/GenBank/DDBJ databases">
        <title>Draft sequence of the Babesia gibsoni genome.</title>
        <authorList>
            <person name="Yamagishi J.Y."/>
            <person name="Xuan X.X."/>
        </authorList>
    </citation>
    <scope>NUCLEOTIDE SEQUENCE</scope>
    <source>
        <strain evidence="2">Azabu</strain>
    </source>
</reference>
<gene>
    <name evidence="2" type="ORF">BgAZ_101010</name>
</gene>
<keyword evidence="1" id="KW-0812">Transmembrane</keyword>
<evidence type="ECO:0000313" key="3">
    <source>
        <dbReference type="Proteomes" id="UP001230268"/>
    </source>
</evidence>
<evidence type="ECO:0000256" key="1">
    <source>
        <dbReference type="SAM" id="Phobius"/>
    </source>
</evidence>
<proteinExistence type="predicted"/>
<keyword evidence="1" id="KW-0472">Membrane</keyword>
<dbReference type="Proteomes" id="UP001230268">
    <property type="component" value="Unassembled WGS sequence"/>
</dbReference>
<accession>A0AAD8PF27</accession>
<dbReference type="AlphaFoldDB" id="A0AAD8PF27"/>
<comment type="caution">
    <text evidence="2">The sequence shown here is derived from an EMBL/GenBank/DDBJ whole genome shotgun (WGS) entry which is preliminary data.</text>
</comment>
<organism evidence="2 3">
    <name type="scientific">Babesia gibsoni</name>
    <dbReference type="NCBI Taxonomy" id="33632"/>
    <lineage>
        <taxon>Eukaryota</taxon>
        <taxon>Sar</taxon>
        <taxon>Alveolata</taxon>
        <taxon>Apicomplexa</taxon>
        <taxon>Aconoidasida</taxon>
        <taxon>Piroplasmida</taxon>
        <taxon>Babesiidae</taxon>
        <taxon>Babesia</taxon>
    </lineage>
</organism>
<keyword evidence="3" id="KW-1185">Reference proteome</keyword>
<dbReference type="EMBL" id="JAVEPI010000001">
    <property type="protein sequence ID" value="KAK1444195.1"/>
    <property type="molecule type" value="Genomic_DNA"/>
</dbReference>
<name>A0AAD8PF27_BABGI</name>
<keyword evidence="1" id="KW-1133">Transmembrane helix</keyword>
<feature type="transmembrane region" description="Helical" evidence="1">
    <location>
        <begin position="16"/>
        <end position="38"/>
    </location>
</feature>
<feature type="transmembrane region" description="Helical" evidence="1">
    <location>
        <begin position="68"/>
        <end position="86"/>
    </location>
</feature>